<organism evidence="3 4">
    <name type="scientific">Streptomyces smaragdinus</name>
    <dbReference type="NCBI Taxonomy" id="2585196"/>
    <lineage>
        <taxon>Bacteria</taxon>
        <taxon>Bacillati</taxon>
        <taxon>Actinomycetota</taxon>
        <taxon>Actinomycetes</taxon>
        <taxon>Kitasatosporales</taxon>
        <taxon>Streptomycetaceae</taxon>
        <taxon>Streptomyces</taxon>
    </lineage>
</organism>
<evidence type="ECO:0008006" key="5">
    <source>
        <dbReference type="Google" id="ProtNLM"/>
    </source>
</evidence>
<dbReference type="Pfam" id="PF03551">
    <property type="entry name" value="PadR"/>
    <property type="match status" value="1"/>
</dbReference>
<dbReference type="Gene3D" id="1.10.10.10">
    <property type="entry name" value="Winged helix-like DNA-binding domain superfamily/Winged helix DNA-binding domain"/>
    <property type="match status" value="1"/>
</dbReference>
<proteinExistence type="predicted"/>
<dbReference type="RefSeq" id="WP_153457418.1">
    <property type="nucleotide sequence ID" value="NZ_WEGJ01000061.1"/>
</dbReference>
<dbReference type="SUPFAM" id="SSF46785">
    <property type="entry name" value="Winged helix' DNA-binding domain"/>
    <property type="match status" value="1"/>
</dbReference>
<evidence type="ECO:0000259" key="2">
    <source>
        <dbReference type="Pfam" id="PF10400"/>
    </source>
</evidence>
<keyword evidence="4" id="KW-1185">Reference proteome</keyword>
<name>A0A7K0CT15_9ACTN</name>
<evidence type="ECO:0000313" key="4">
    <source>
        <dbReference type="Proteomes" id="UP000466345"/>
    </source>
</evidence>
<dbReference type="Proteomes" id="UP000466345">
    <property type="component" value="Unassembled WGS sequence"/>
</dbReference>
<dbReference type="InterPro" id="IPR005149">
    <property type="entry name" value="Tscrpt_reg_PadR_N"/>
</dbReference>
<reference evidence="3 4" key="1">
    <citation type="submission" date="2019-10" db="EMBL/GenBank/DDBJ databases">
        <title>Streptomyces smaragdinus sp. nov. and Streptomyces fabii sp. nov., isolated from the gut of fungus growing-termite Macrotermes natalensis.</title>
        <authorList>
            <person name="Schwitalla J."/>
            <person name="Benndorf R."/>
            <person name="Martin K."/>
            <person name="De Beer W."/>
            <person name="Kaster A.-K."/>
            <person name="Vollmers J."/>
            <person name="Poulsen M."/>
            <person name="Beemelmanns C."/>
        </authorList>
    </citation>
    <scope>NUCLEOTIDE SEQUENCE [LARGE SCALE GENOMIC DNA]</scope>
    <source>
        <strain evidence="3 4">RB5</strain>
    </source>
</reference>
<dbReference type="AlphaFoldDB" id="A0A7K0CT15"/>
<evidence type="ECO:0000313" key="3">
    <source>
        <dbReference type="EMBL" id="MQY16578.1"/>
    </source>
</evidence>
<feature type="domain" description="Transcription regulator PadR N-terminal" evidence="1">
    <location>
        <begin position="7"/>
        <end position="79"/>
    </location>
</feature>
<dbReference type="PANTHER" id="PTHR43252">
    <property type="entry name" value="TRANSCRIPTIONAL REGULATOR YQJI"/>
    <property type="match status" value="1"/>
</dbReference>
<dbReference type="EMBL" id="WEGJ01000061">
    <property type="protein sequence ID" value="MQY16578.1"/>
    <property type="molecule type" value="Genomic_DNA"/>
</dbReference>
<evidence type="ECO:0000259" key="1">
    <source>
        <dbReference type="Pfam" id="PF03551"/>
    </source>
</evidence>
<accession>A0A7K0CT15</accession>
<dbReference type="InterPro" id="IPR036390">
    <property type="entry name" value="WH_DNA-bd_sf"/>
</dbReference>
<sequence length="190" mass="21156">MSLKYALLGVLTARPMNGYALSRYFAGSHYWVWTASQSQIYSSLKTLESSGLIEATSEEGLNGLESKVYAITGQGRDAFIEWAGSPHKLTPTRDAFGLQALYFDAIDPADAREIVDQFIAGQEELLAEWREQRALLAAKATPLLKERLAQLPPETHDRVARLKAHVFDGLIKQAEDRIAWARETYALLGD</sequence>
<feature type="domain" description="Transcription regulator PadR C-terminal" evidence="2">
    <location>
        <begin position="92"/>
        <end position="188"/>
    </location>
</feature>
<gene>
    <name evidence="3" type="ORF">SRB5_67790</name>
</gene>
<comment type="caution">
    <text evidence="3">The sequence shown here is derived from an EMBL/GenBank/DDBJ whole genome shotgun (WGS) entry which is preliminary data.</text>
</comment>
<protein>
    <recommendedName>
        <fullName evidence="5">PadR family transcriptional regulator</fullName>
    </recommendedName>
</protein>
<dbReference type="PANTHER" id="PTHR43252:SF4">
    <property type="entry name" value="TRANSCRIPTIONAL REGULATORY PROTEIN"/>
    <property type="match status" value="1"/>
</dbReference>
<dbReference type="OrthoDB" id="3186544at2"/>
<dbReference type="Pfam" id="PF10400">
    <property type="entry name" value="Vir_act_alpha_C"/>
    <property type="match status" value="1"/>
</dbReference>
<dbReference type="InterPro" id="IPR036388">
    <property type="entry name" value="WH-like_DNA-bd_sf"/>
</dbReference>
<dbReference type="InterPro" id="IPR018309">
    <property type="entry name" value="Tscrpt_reg_PadR_C"/>
</dbReference>